<dbReference type="PANTHER" id="PTHR38687:SF1">
    <property type="entry name" value="CELL DIVISION PROTEIN DEDD"/>
    <property type="match status" value="1"/>
</dbReference>
<dbReference type="GO" id="GO:0042834">
    <property type="term" value="F:peptidoglycan binding"/>
    <property type="evidence" value="ECO:0007669"/>
    <property type="project" value="InterPro"/>
</dbReference>
<name>A0A932ENR6_9BACT</name>
<proteinExistence type="predicted"/>
<dbReference type="EMBL" id="JACPNR010000004">
    <property type="protein sequence ID" value="MBI2677594.1"/>
    <property type="molecule type" value="Genomic_DNA"/>
</dbReference>
<dbReference type="Proteomes" id="UP000779809">
    <property type="component" value="Unassembled WGS sequence"/>
</dbReference>
<protein>
    <submittedName>
        <fullName evidence="4">SPOR domain-containing protein</fullName>
    </submittedName>
</protein>
<feature type="compositionally biased region" description="Low complexity" evidence="1">
    <location>
        <begin position="63"/>
        <end position="116"/>
    </location>
</feature>
<dbReference type="InterPro" id="IPR052521">
    <property type="entry name" value="Cell_div_SPOR-domain"/>
</dbReference>
<evidence type="ECO:0000256" key="2">
    <source>
        <dbReference type="SAM" id="Phobius"/>
    </source>
</evidence>
<keyword evidence="2" id="KW-0812">Transmembrane</keyword>
<reference evidence="4" key="1">
    <citation type="submission" date="2020-07" db="EMBL/GenBank/DDBJ databases">
        <title>Huge and variable diversity of episymbiotic CPR bacteria and DPANN archaea in groundwater ecosystems.</title>
        <authorList>
            <person name="He C.Y."/>
            <person name="Keren R."/>
            <person name="Whittaker M."/>
            <person name="Farag I.F."/>
            <person name="Doudna J."/>
            <person name="Cate J.H.D."/>
            <person name="Banfield J.F."/>
        </authorList>
    </citation>
    <scope>NUCLEOTIDE SEQUENCE</scope>
    <source>
        <strain evidence="4">NC_groundwater_580_Pr5_B-0.1um_64_19</strain>
    </source>
</reference>
<feature type="domain" description="SPOR" evidence="3">
    <location>
        <begin position="120"/>
        <end position="196"/>
    </location>
</feature>
<dbReference type="Pfam" id="PF05036">
    <property type="entry name" value="SPOR"/>
    <property type="match status" value="1"/>
</dbReference>
<dbReference type="AlphaFoldDB" id="A0A932ENR6"/>
<dbReference type="PANTHER" id="PTHR38687">
    <property type="entry name" value="CELL DIVISION PROTEIN DEDD-RELATED"/>
    <property type="match status" value="1"/>
</dbReference>
<comment type="caution">
    <text evidence="4">The sequence shown here is derived from an EMBL/GenBank/DDBJ whole genome shotgun (WGS) entry which is preliminary data.</text>
</comment>
<evidence type="ECO:0000256" key="1">
    <source>
        <dbReference type="SAM" id="MobiDB-lite"/>
    </source>
</evidence>
<sequence>MTEWNDERTPHHEPESGGTGRVLFYFFGAVVLCAVALAIGYTLGRRSVPAPTAETGAPVSTVAGSGAAKPAPARPAETPAETSAEETPASSASAMPMSTKEPKAAASKSGAAKPAPEMAAAGKGGFMVQVAAVSRQEDADALAGALRKKQYPVFVMPGTGTDKLLHVQVGPFAELKDAEAMKSKLAADGYNAIVKK</sequence>
<dbReference type="GO" id="GO:0032153">
    <property type="term" value="C:cell division site"/>
    <property type="evidence" value="ECO:0007669"/>
    <property type="project" value="TreeGrafter"/>
</dbReference>
<evidence type="ECO:0000259" key="3">
    <source>
        <dbReference type="PROSITE" id="PS51724"/>
    </source>
</evidence>
<dbReference type="GO" id="GO:0032506">
    <property type="term" value="P:cytokinetic process"/>
    <property type="evidence" value="ECO:0007669"/>
    <property type="project" value="TreeGrafter"/>
</dbReference>
<dbReference type="InterPro" id="IPR036680">
    <property type="entry name" value="SPOR-like_sf"/>
</dbReference>
<gene>
    <name evidence="4" type="ORF">HYX28_02300</name>
</gene>
<accession>A0A932ENR6</accession>
<evidence type="ECO:0000313" key="5">
    <source>
        <dbReference type="Proteomes" id="UP000779809"/>
    </source>
</evidence>
<keyword evidence="2" id="KW-0472">Membrane</keyword>
<dbReference type="PROSITE" id="PS51724">
    <property type="entry name" value="SPOR"/>
    <property type="match status" value="1"/>
</dbReference>
<keyword evidence="2" id="KW-1133">Transmembrane helix</keyword>
<feature type="transmembrane region" description="Helical" evidence="2">
    <location>
        <begin position="22"/>
        <end position="43"/>
    </location>
</feature>
<feature type="region of interest" description="Disordered" evidence="1">
    <location>
        <begin position="50"/>
        <end position="116"/>
    </location>
</feature>
<dbReference type="SUPFAM" id="SSF110997">
    <property type="entry name" value="Sporulation related repeat"/>
    <property type="match status" value="1"/>
</dbReference>
<dbReference type="InterPro" id="IPR007730">
    <property type="entry name" value="SPOR-like_dom"/>
</dbReference>
<dbReference type="GO" id="GO:0030428">
    <property type="term" value="C:cell septum"/>
    <property type="evidence" value="ECO:0007669"/>
    <property type="project" value="TreeGrafter"/>
</dbReference>
<organism evidence="4 5">
    <name type="scientific">Candidatus Korobacter versatilis</name>
    <dbReference type="NCBI Taxonomy" id="658062"/>
    <lineage>
        <taxon>Bacteria</taxon>
        <taxon>Pseudomonadati</taxon>
        <taxon>Acidobacteriota</taxon>
        <taxon>Terriglobia</taxon>
        <taxon>Terriglobales</taxon>
        <taxon>Candidatus Korobacteraceae</taxon>
        <taxon>Candidatus Korobacter</taxon>
    </lineage>
</organism>
<evidence type="ECO:0000313" key="4">
    <source>
        <dbReference type="EMBL" id="MBI2677594.1"/>
    </source>
</evidence>
<dbReference type="Gene3D" id="3.30.70.1070">
    <property type="entry name" value="Sporulation related repeat"/>
    <property type="match status" value="1"/>
</dbReference>